<dbReference type="PROSITE" id="PS50109">
    <property type="entry name" value="HIS_KIN"/>
    <property type="match status" value="1"/>
</dbReference>
<dbReference type="Gene3D" id="3.30.565.10">
    <property type="entry name" value="Histidine kinase-like ATPase, C-terminal domain"/>
    <property type="match status" value="1"/>
</dbReference>
<evidence type="ECO:0000256" key="6">
    <source>
        <dbReference type="ARBA" id="ARBA00022840"/>
    </source>
</evidence>
<dbReference type="Gene3D" id="3.30.450.20">
    <property type="entry name" value="PAS domain"/>
    <property type="match status" value="1"/>
</dbReference>
<proteinExistence type="predicted"/>
<dbReference type="InterPro" id="IPR003594">
    <property type="entry name" value="HATPase_dom"/>
</dbReference>
<comment type="catalytic activity">
    <reaction evidence="1">
        <text>ATP + protein L-histidine = ADP + protein N-phospho-L-histidine.</text>
        <dbReference type="EC" id="2.7.13.3"/>
    </reaction>
</comment>
<dbReference type="GO" id="GO:0016301">
    <property type="term" value="F:kinase activity"/>
    <property type="evidence" value="ECO:0007669"/>
    <property type="project" value="UniProtKB-KW"/>
</dbReference>
<protein>
    <recommendedName>
        <fullName evidence="2">histidine kinase</fullName>
        <ecNumber evidence="2">2.7.13.3</ecNumber>
    </recommendedName>
</protein>
<dbReference type="SUPFAM" id="SSF55874">
    <property type="entry name" value="ATPase domain of HSP90 chaperone/DNA topoisomerase II/histidine kinase"/>
    <property type="match status" value="1"/>
</dbReference>
<keyword evidence="7" id="KW-0902">Two-component regulatory system</keyword>
<dbReference type="Proteomes" id="UP001162734">
    <property type="component" value="Chromosome"/>
</dbReference>
<dbReference type="PANTHER" id="PTHR42878">
    <property type="entry name" value="TWO-COMPONENT HISTIDINE KINASE"/>
    <property type="match status" value="1"/>
</dbReference>
<keyword evidence="4" id="KW-0547">Nucleotide-binding</keyword>
<dbReference type="RefSeq" id="WP_248342417.1">
    <property type="nucleotide sequence ID" value="NZ_AP025592.1"/>
</dbReference>
<feature type="domain" description="Histidine kinase" evidence="9">
    <location>
        <begin position="177"/>
        <end position="385"/>
    </location>
</feature>
<keyword evidence="6" id="KW-0067">ATP-binding</keyword>
<evidence type="ECO:0000259" key="9">
    <source>
        <dbReference type="PROSITE" id="PS50109"/>
    </source>
</evidence>
<evidence type="ECO:0000256" key="8">
    <source>
        <dbReference type="SAM" id="MobiDB-lite"/>
    </source>
</evidence>
<evidence type="ECO:0000313" key="11">
    <source>
        <dbReference type="Proteomes" id="UP001162734"/>
    </source>
</evidence>
<evidence type="ECO:0000256" key="5">
    <source>
        <dbReference type="ARBA" id="ARBA00022777"/>
    </source>
</evidence>
<sequence>MTTLDPPRHFDRLPPDHRQPLPALRRAEPDRLKREIDSISRSPVVTAVLEVADAALLVLNPERQIVGFNSRLRELRGPEDVLGRRAGEALGCVNARGPGGCGSLPACETCGALGAILGCQARDRPVESECLIRTDRADRALELNVRATPVRVEGAPFTVVSLRDISSEKRREVLEQVFFHDVLNTIGGLQGWARLLQRGGDVAKASDRLVFLSDHVAQEIRDHRSLLLAESGRLLPEELPLRANDLLRDVEKVSSGHSAARGRRIEVAPAPGEPELATDRSLLARVLVNMVRNALEASPEAGVVGLACDSEPDGVRFSVRNEGVIPPHVQARVFQRSFSTKGQRGRGLGTYSMKLFGERYLGGEVSFSSSPQDGTVFWIRLPRRPRGPSA</sequence>
<dbReference type="InterPro" id="IPR005467">
    <property type="entry name" value="His_kinase_dom"/>
</dbReference>
<reference evidence="11" key="1">
    <citation type="journal article" date="2022" name="Int. J. Syst. Evol. Microbiol.">
        <title>Anaeromyxobacter oryzae sp. nov., Anaeromyxobacter diazotrophicus sp. nov. and Anaeromyxobacter paludicola sp. nov., isolated from paddy soils.</title>
        <authorList>
            <person name="Itoh H."/>
            <person name="Xu Z."/>
            <person name="Mise K."/>
            <person name="Masuda Y."/>
            <person name="Ushijima N."/>
            <person name="Hayakawa C."/>
            <person name="Shiratori Y."/>
            <person name="Senoo K."/>
        </authorList>
    </citation>
    <scope>NUCLEOTIDE SEQUENCE [LARGE SCALE GENOMIC DNA]</scope>
    <source>
        <strain evidence="11">Red630</strain>
    </source>
</reference>
<evidence type="ECO:0000256" key="2">
    <source>
        <dbReference type="ARBA" id="ARBA00012438"/>
    </source>
</evidence>
<accession>A0ABM7XDS7</accession>
<evidence type="ECO:0000313" key="10">
    <source>
        <dbReference type="EMBL" id="BDG10021.1"/>
    </source>
</evidence>
<evidence type="ECO:0000256" key="3">
    <source>
        <dbReference type="ARBA" id="ARBA00022679"/>
    </source>
</evidence>
<dbReference type="EC" id="2.7.13.3" evidence="2"/>
<gene>
    <name evidence="10" type="ORF">AMPC_31340</name>
</gene>
<dbReference type="SMART" id="SM00387">
    <property type="entry name" value="HATPase_c"/>
    <property type="match status" value="1"/>
</dbReference>
<evidence type="ECO:0000256" key="7">
    <source>
        <dbReference type="ARBA" id="ARBA00023012"/>
    </source>
</evidence>
<evidence type="ECO:0000256" key="4">
    <source>
        <dbReference type="ARBA" id="ARBA00022741"/>
    </source>
</evidence>
<dbReference type="Pfam" id="PF02518">
    <property type="entry name" value="HATPase_c"/>
    <property type="match status" value="1"/>
</dbReference>
<organism evidence="10 11">
    <name type="scientific">Anaeromyxobacter paludicola</name>
    <dbReference type="NCBI Taxonomy" id="2918171"/>
    <lineage>
        <taxon>Bacteria</taxon>
        <taxon>Pseudomonadati</taxon>
        <taxon>Myxococcota</taxon>
        <taxon>Myxococcia</taxon>
        <taxon>Myxococcales</taxon>
        <taxon>Cystobacterineae</taxon>
        <taxon>Anaeromyxobacteraceae</taxon>
        <taxon>Anaeromyxobacter</taxon>
    </lineage>
</organism>
<evidence type="ECO:0000256" key="1">
    <source>
        <dbReference type="ARBA" id="ARBA00000085"/>
    </source>
</evidence>
<keyword evidence="3" id="KW-0808">Transferase</keyword>
<dbReference type="InterPro" id="IPR050351">
    <property type="entry name" value="BphY/WalK/GraS-like"/>
</dbReference>
<keyword evidence="11" id="KW-1185">Reference proteome</keyword>
<dbReference type="PANTHER" id="PTHR42878:SF7">
    <property type="entry name" value="SENSOR HISTIDINE KINASE GLRK"/>
    <property type="match status" value="1"/>
</dbReference>
<feature type="region of interest" description="Disordered" evidence="8">
    <location>
        <begin position="1"/>
        <end position="29"/>
    </location>
</feature>
<keyword evidence="5 10" id="KW-0418">Kinase</keyword>
<name>A0ABM7XDS7_9BACT</name>
<dbReference type="InterPro" id="IPR036890">
    <property type="entry name" value="HATPase_C_sf"/>
</dbReference>
<dbReference type="EMBL" id="AP025592">
    <property type="protein sequence ID" value="BDG10021.1"/>
    <property type="molecule type" value="Genomic_DNA"/>
</dbReference>